<feature type="signal peptide" evidence="1">
    <location>
        <begin position="1"/>
        <end position="17"/>
    </location>
</feature>
<dbReference type="Proteomes" id="UP000295733">
    <property type="component" value="Unassembled WGS sequence"/>
</dbReference>
<dbReference type="AlphaFoldDB" id="A0A4R2NI40"/>
<comment type="caution">
    <text evidence="2">The sequence shown here is derived from an EMBL/GenBank/DDBJ whole genome shotgun (WGS) entry which is preliminary data.</text>
</comment>
<feature type="chain" id="PRO_5020386903" evidence="1">
    <location>
        <begin position="18"/>
        <end position="112"/>
    </location>
</feature>
<evidence type="ECO:0000313" key="3">
    <source>
        <dbReference type="Proteomes" id="UP000295733"/>
    </source>
</evidence>
<dbReference type="OrthoDB" id="7868749at2"/>
<proteinExistence type="predicted"/>
<keyword evidence="3" id="KW-1185">Reference proteome</keyword>
<accession>A0A4R2NI40</accession>
<reference evidence="2 3" key="1">
    <citation type="submission" date="2019-03" db="EMBL/GenBank/DDBJ databases">
        <title>Genomic Encyclopedia of Type Strains, Phase IV (KMG-IV): sequencing the most valuable type-strain genomes for metagenomic binning, comparative biology and taxonomic classification.</title>
        <authorList>
            <person name="Goeker M."/>
        </authorList>
    </citation>
    <scope>NUCLEOTIDE SEQUENCE [LARGE SCALE GENOMIC DNA]</scope>
    <source>
        <strain evidence="2 3">DSM 2781</strain>
    </source>
</reference>
<evidence type="ECO:0000313" key="2">
    <source>
        <dbReference type="EMBL" id="TCP20912.1"/>
    </source>
</evidence>
<dbReference type="EMBL" id="SLXL01000015">
    <property type="protein sequence ID" value="TCP20912.1"/>
    <property type="molecule type" value="Genomic_DNA"/>
</dbReference>
<dbReference type="RefSeq" id="WP_132605434.1">
    <property type="nucleotide sequence ID" value="NZ_NRRP01000047.1"/>
</dbReference>
<evidence type="ECO:0000256" key="1">
    <source>
        <dbReference type="SAM" id="SignalP"/>
    </source>
</evidence>
<protein>
    <submittedName>
        <fullName evidence="2">Uncharacterized protein</fullName>
    </submittedName>
</protein>
<gene>
    <name evidence="2" type="ORF">EV656_11533</name>
</gene>
<name>A0A4R2NI40_RHOAD</name>
<keyword evidence="1" id="KW-0732">Signal</keyword>
<sequence length="112" mass="12291">MRTLLTLIVLVVGLALAAAFTKPTEPDFTAQLETWLMAQIDAAEIDSETDPARAALLAACKLGRSQCVQVLRAMIEVEYEDRVLYSRATVTTGRQDPAICYGLFTKIVCTRP</sequence>
<organism evidence="2 3">
    <name type="scientific">Rhodovulum adriaticum</name>
    <name type="common">Rhodopseudomonas adriatica</name>
    <dbReference type="NCBI Taxonomy" id="35804"/>
    <lineage>
        <taxon>Bacteria</taxon>
        <taxon>Pseudomonadati</taxon>
        <taxon>Pseudomonadota</taxon>
        <taxon>Alphaproteobacteria</taxon>
        <taxon>Rhodobacterales</taxon>
        <taxon>Paracoccaceae</taxon>
        <taxon>Rhodovulum</taxon>
    </lineage>
</organism>